<evidence type="ECO:0000313" key="2">
    <source>
        <dbReference type="EMBL" id="GCF12162.1"/>
    </source>
</evidence>
<dbReference type="Proteomes" id="UP000304382">
    <property type="component" value="Unassembled WGS sequence"/>
</dbReference>
<evidence type="ECO:0000313" key="3">
    <source>
        <dbReference type="Proteomes" id="UP000304382"/>
    </source>
</evidence>
<dbReference type="AlphaFoldDB" id="A0A4C2ECW3"/>
<feature type="transmembrane region" description="Helical" evidence="1">
    <location>
        <begin position="71"/>
        <end position="95"/>
    </location>
</feature>
<accession>A0A4C2ECW3</accession>
<feature type="transmembrane region" description="Helical" evidence="1">
    <location>
        <begin position="115"/>
        <end position="148"/>
    </location>
</feature>
<proteinExistence type="predicted"/>
<dbReference type="InterPro" id="IPR025098">
    <property type="entry name" value="DUF4013"/>
</dbReference>
<feature type="transmembrane region" description="Helical" evidence="1">
    <location>
        <begin position="20"/>
        <end position="42"/>
    </location>
</feature>
<feature type="transmembrane region" description="Helical" evidence="1">
    <location>
        <begin position="160"/>
        <end position="184"/>
    </location>
</feature>
<dbReference type="RefSeq" id="WP_137681876.1">
    <property type="nucleotide sequence ID" value="NZ_BIXZ01000001.1"/>
</dbReference>
<comment type="caution">
    <text evidence="2">The sequence shown here is derived from an EMBL/GenBank/DDBJ whole genome shotgun (WGS) entry which is preliminary data.</text>
</comment>
<evidence type="ECO:0008006" key="4">
    <source>
        <dbReference type="Google" id="ProtNLM"/>
    </source>
</evidence>
<gene>
    <name evidence="2" type="ORF">Harman_00970</name>
</gene>
<evidence type="ECO:0000256" key="1">
    <source>
        <dbReference type="SAM" id="Phobius"/>
    </source>
</evidence>
<name>A0A4C2ECW3_9EURY</name>
<dbReference type="OrthoDB" id="107590at2157"/>
<reference evidence="2 3" key="1">
    <citation type="submission" date="2019-02" db="EMBL/GenBank/DDBJ databases">
        <title>Haloarcula mannanilyticum sp. nov., a mannan degrading haloarchaeon isolated from commercial salt.</title>
        <authorList>
            <person name="Enomoto S."/>
            <person name="Shimane Y."/>
            <person name="Kamekura M."/>
            <person name="Ito T."/>
            <person name="Moriya O."/>
            <person name="Ihara K."/>
            <person name="Takahashi-Ando N."/>
            <person name="Fukushima Y."/>
            <person name="Yoshida Y."/>
            <person name="Usama R."/>
            <person name="Takai K."/>
            <person name="Minegishi H."/>
        </authorList>
    </citation>
    <scope>NUCLEOTIDE SEQUENCE [LARGE SCALE GENOMIC DNA]</scope>
    <source>
        <strain evidence="2 3">MD130-1</strain>
    </source>
</reference>
<dbReference type="EMBL" id="BIXZ01000001">
    <property type="protein sequence ID" value="GCF12162.1"/>
    <property type="molecule type" value="Genomic_DNA"/>
</dbReference>
<organism evidence="2 3">
    <name type="scientific">Haloarcula mannanilytica</name>
    <dbReference type="NCBI Taxonomy" id="2509225"/>
    <lineage>
        <taxon>Archaea</taxon>
        <taxon>Methanobacteriati</taxon>
        <taxon>Methanobacteriota</taxon>
        <taxon>Stenosarchaea group</taxon>
        <taxon>Halobacteria</taxon>
        <taxon>Halobacteriales</taxon>
        <taxon>Haloarculaceae</taxon>
        <taxon>Haloarcula</taxon>
    </lineage>
</organism>
<feature type="transmembrane region" description="Helical" evidence="1">
    <location>
        <begin position="190"/>
        <end position="216"/>
    </location>
</feature>
<dbReference type="Pfam" id="PF13197">
    <property type="entry name" value="DUF4013"/>
    <property type="match status" value="1"/>
</dbReference>
<protein>
    <recommendedName>
        <fullName evidence="4">DUF4013 domain-containing protein</fullName>
    </recommendedName>
</protein>
<keyword evidence="1" id="KW-0812">Transmembrane</keyword>
<keyword evidence="3" id="KW-1185">Reference proteome</keyword>
<keyword evidence="1" id="KW-1133">Transmembrane helix</keyword>
<sequence length="239" mass="24341">MLEDALRYPWNGEQKVETILIGGVLSLLGVFFIPVLFVYGYLIRTLRAVHAGDDEVPPVFDEWGDLLVEGLVAFLISLVYSLVPLVVLGLAFASLVLPFSVVTSTNGDPASGLAIGGLLLALVAIVVTVAVSLGAVYLLPAAVAAYAVTGRVGAAFSPGTLRAIGGSGTYAVGWVVAVAIAIGAQVVGGIVSATVIGAVLIPFISFYGSVAGAYAIGTAVREVPALGLESETHTSRSVA</sequence>
<keyword evidence="1" id="KW-0472">Membrane</keyword>